<keyword evidence="1" id="KW-0547">Nucleotide-binding</keyword>
<comment type="caution">
    <text evidence="5">The sequence shown here is derived from an EMBL/GenBank/DDBJ whole genome shotgun (WGS) entry which is preliminary data.</text>
</comment>
<evidence type="ECO:0000256" key="4">
    <source>
        <dbReference type="SAM" id="MobiDB-lite"/>
    </source>
</evidence>
<dbReference type="SUPFAM" id="SSF100934">
    <property type="entry name" value="Heat shock protein 70kD (HSP70), C-terminal subdomain"/>
    <property type="match status" value="1"/>
</dbReference>
<keyword evidence="2" id="KW-0067">ATP-binding</keyword>
<dbReference type="Gene3D" id="2.60.34.10">
    <property type="entry name" value="Substrate Binding Domain Of DNAk, Chain A, domain 1"/>
    <property type="match status" value="1"/>
</dbReference>
<evidence type="ECO:0000313" key="6">
    <source>
        <dbReference type="Proteomes" id="UP001596074"/>
    </source>
</evidence>
<accession>A0ABW1AKB1</accession>
<dbReference type="RefSeq" id="WP_378293560.1">
    <property type="nucleotide sequence ID" value="NZ_JBHSON010000227.1"/>
</dbReference>
<reference evidence="6" key="1">
    <citation type="journal article" date="2019" name="Int. J. Syst. Evol. Microbiol.">
        <title>The Global Catalogue of Microorganisms (GCM) 10K type strain sequencing project: providing services to taxonomists for standard genome sequencing and annotation.</title>
        <authorList>
            <consortium name="The Broad Institute Genomics Platform"/>
            <consortium name="The Broad Institute Genome Sequencing Center for Infectious Disease"/>
            <person name="Wu L."/>
            <person name="Ma J."/>
        </authorList>
    </citation>
    <scope>NUCLEOTIDE SEQUENCE [LARGE SCALE GENOMIC DNA]</scope>
    <source>
        <strain evidence="6">KCTC 42087</strain>
    </source>
</reference>
<sequence>GEVKDVLLLDVTPLSLGIETKGGIFTKIIERNTTIPTKRSETFTTADDNQPSVEIQVFQGEREIAAYNKKLGTFQLTGLPPAPRGVPQIEVTFDIDANGIVNVSAKDQGTGREQSMVITGGSALPKDDIDKMMRDAEEYAEEDRRRKEEAEVRNQADTLAYSTEKFLRENDEKIPAETKTEVEEAVAEVKKNLEGTDVDAIRTSAEKLAQVSQKMGAAMYAQNPEGAQAGADAGPTADAQGGAAGQDDEVVDAEIVDDDKEKKDGAA</sequence>
<protein>
    <submittedName>
        <fullName evidence="5">Hsp70 family protein</fullName>
    </submittedName>
</protein>
<keyword evidence="6" id="KW-1185">Reference proteome</keyword>
<name>A0ABW1AKB1_9ACTN</name>
<dbReference type="InterPro" id="IPR029048">
    <property type="entry name" value="HSP70_C_sf"/>
</dbReference>
<dbReference type="EMBL" id="JBHSON010000227">
    <property type="protein sequence ID" value="MFC5754964.1"/>
    <property type="molecule type" value="Genomic_DNA"/>
</dbReference>
<dbReference type="InterPro" id="IPR013126">
    <property type="entry name" value="Hsp_70_fam"/>
</dbReference>
<feature type="compositionally biased region" description="Acidic residues" evidence="4">
    <location>
        <begin position="246"/>
        <end position="258"/>
    </location>
</feature>
<evidence type="ECO:0000256" key="2">
    <source>
        <dbReference type="ARBA" id="ARBA00022840"/>
    </source>
</evidence>
<evidence type="ECO:0000313" key="5">
    <source>
        <dbReference type="EMBL" id="MFC5754964.1"/>
    </source>
</evidence>
<dbReference type="Gene3D" id="1.20.1270.10">
    <property type="match status" value="1"/>
</dbReference>
<evidence type="ECO:0000256" key="1">
    <source>
        <dbReference type="ARBA" id="ARBA00022741"/>
    </source>
</evidence>
<dbReference type="Proteomes" id="UP001596074">
    <property type="component" value="Unassembled WGS sequence"/>
</dbReference>
<dbReference type="InterPro" id="IPR029047">
    <property type="entry name" value="HSP70_peptide-bd_sf"/>
</dbReference>
<dbReference type="SUPFAM" id="SSF100920">
    <property type="entry name" value="Heat shock protein 70kD (HSP70), peptide-binding domain"/>
    <property type="match status" value="1"/>
</dbReference>
<organism evidence="5 6">
    <name type="scientific">Actinomadura rugatobispora</name>
    <dbReference type="NCBI Taxonomy" id="1994"/>
    <lineage>
        <taxon>Bacteria</taxon>
        <taxon>Bacillati</taxon>
        <taxon>Actinomycetota</taxon>
        <taxon>Actinomycetes</taxon>
        <taxon>Streptosporangiales</taxon>
        <taxon>Thermomonosporaceae</taxon>
        <taxon>Actinomadura</taxon>
    </lineage>
</organism>
<evidence type="ECO:0000256" key="3">
    <source>
        <dbReference type="ARBA" id="ARBA00023186"/>
    </source>
</evidence>
<dbReference type="PRINTS" id="PR00301">
    <property type="entry name" value="HEATSHOCK70"/>
</dbReference>
<dbReference type="Pfam" id="PF00012">
    <property type="entry name" value="HSP70"/>
    <property type="match status" value="1"/>
</dbReference>
<feature type="compositionally biased region" description="Low complexity" evidence="4">
    <location>
        <begin position="226"/>
        <end position="241"/>
    </location>
</feature>
<dbReference type="PANTHER" id="PTHR19375">
    <property type="entry name" value="HEAT SHOCK PROTEIN 70KDA"/>
    <property type="match status" value="1"/>
</dbReference>
<proteinExistence type="predicted"/>
<keyword evidence="3" id="KW-0143">Chaperone</keyword>
<feature type="region of interest" description="Disordered" evidence="4">
    <location>
        <begin position="222"/>
        <end position="267"/>
    </location>
</feature>
<gene>
    <name evidence="5" type="ORF">ACFPZN_55955</name>
</gene>
<feature type="non-terminal residue" evidence="5">
    <location>
        <position position="1"/>
    </location>
</feature>